<sequence>MRREWTGVPYVPGSRPWCSILERQASEHLAVRSAPFPIVRLQNPVSPLEAAPQRTGPTEELPSKQNPVSPQEAALRHPHAPLVGHKLTNEGDEKERACGCRRGEPPGAGLRTAEQRGRTGGCRSG</sequence>
<name>A0AAV7VTW7_PLEWA</name>
<keyword evidence="3" id="KW-1185">Reference proteome</keyword>
<evidence type="ECO:0000256" key="1">
    <source>
        <dbReference type="SAM" id="MobiDB-lite"/>
    </source>
</evidence>
<evidence type="ECO:0000313" key="3">
    <source>
        <dbReference type="Proteomes" id="UP001066276"/>
    </source>
</evidence>
<comment type="caution">
    <text evidence="2">The sequence shown here is derived from an EMBL/GenBank/DDBJ whole genome shotgun (WGS) entry which is preliminary data.</text>
</comment>
<dbReference type="EMBL" id="JANPWB010000003">
    <property type="protein sequence ID" value="KAJ1203672.1"/>
    <property type="molecule type" value="Genomic_DNA"/>
</dbReference>
<feature type="compositionally biased region" description="Basic and acidic residues" evidence="1">
    <location>
        <begin position="87"/>
        <end position="104"/>
    </location>
</feature>
<evidence type="ECO:0000313" key="2">
    <source>
        <dbReference type="EMBL" id="KAJ1203672.1"/>
    </source>
</evidence>
<organism evidence="2 3">
    <name type="scientific">Pleurodeles waltl</name>
    <name type="common">Iberian ribbed newt</name>
    <dbReference type="NCBI Taxonomy" id="8319"/>
    <lineage>
        <taxon>Eukaryota</taxon>
        <taxon>Metazoa</taxon>
        <taxon>Chordata</taxon>
        <taxon>Craniata</taxon>
        <taxon>Vertebrata</taxon>
        <taxon>Euteleostomi</taxon>
        <taxon>Amphibia</taxon>
        <taxon>Batrachia</taxon>
        <taxon>Caudata</taxon>
        <taxon>Salamandroidea</taxon>
        <taxon>Salamandridae</taxon>
        <taxon>Pleurodelinae</taxon>
        <taxon>Pleurodeles</taxon>
    </lineage>
</organism>
<dbReference type="Proteomes" id="UP001066276">
    <property type="component" value="Chromosome 2_1"/>
</dbReference>
<proteinExistence type="predicted"/>
<protein>
    <submittedName>
        <fullName evidence="2">Uncharacterized protein</fullName>
    </submittedName>
</protein>
<accession>A0AAV7VTW7</accession>
<gene>
    <name evidence="2" type="ORF">NDU88_007456</name>
</gene>
<feature type="region of interest" description="Disordered" evidence="1">
    <location>
        <begin position="47"/>
        <end position="125"/>
    </location>
</feature>
<reference evidence="2" key="1">
    <citation type="journal article" date="2022" name="bioRxiv">
        <title>Sequencing and chromosome-scale assembly of the giantPleurodeles waltlgenome.</title>
        <authorList>
            <person name="Brown T."/>
            <person name="Elewa A."/>
            <person name="Iarovenko S."/>
            <person name="Subramanian E."/>
            <person name="Araus A.J."/>
            <person name="Petzold A."/>
            <person name="Susuki M."/>
            <person name="Suzuki K.-i.T."/>
            <person name="Hayashi T."/>
            <person name="Toyoda A."/>
            <person name="Oliveira C."/>
            <person name="Osipova E."/>
            <person name="Leigh N.D."/>
            <person name="Simon A."/>
            <person name="Yun M.H."/>
        </authorList>
    </citation>
    <scope>NUCLEOTIDE SEQUENCE</scope>
    <source>
        <strain evidence="2">20211129_DDA</strain>
        <tissue evidence="2">Liver</tissue>
    </source>
</reference>
<dbReference type="AlphaFoldDB" id="A0AAV7VTW7"/>